<evidence type="ECO:0000313" key="2">
    <source>
        <dbReference type="Proteomes" id="UP001164929"/>
    </source>
</evidence>
<evidence type="ECO:0000313" key="1">
    <source>
        <dbReference type="EMBL" id="KAJ7015693.1"/>
    </source>
</evidence>
<sequence length="425" mass="47012">MPMPMFAQKAQKPSSFPEPGIEGEGLAMGLAIVVPWNELVKMCHANEPLLESQTMRMERKCLILKSMRECLPWGDSFQSRTRTQNKWMEPVFPTIVATSKNCSSYKKTGVCGASGSLHLNLQVLSPFGANSSKTHFLQLFLHNKMLEEGTWAIVDFPLDSFHDNNSDLPFPCTGTSVSRLCNSRTCPMVDMDRNHAEIEDKPVHQIFNQYVYSGMAFGALLQRQCERVASLMARNISDPRINTTLLKHGENMMRLAQRMIRTFKPGISSTSKVANHGQALPDSHDGHWKSTEPGQPNGVVLSASIHNLAALVLTSYWKFFPNGNALHEGCSLLPTALIQETAFFYFFASTSPCNSSLACRSHCGVVYKRVYALIKSGQPCRVSPPLAMSGEDPSCIPATSTRFGHSPSRTQQVALSSEGNVQYQS</sequence>
<gene>
    <name evidence="1" type="ORF">NC653_004868</name>
</gene>
<accession>A0AAD6RVQ9</accession>
<dbReference type="EMBL" id="JAQIZT010000001">
    <property type="protein sequence ID" value="KAJ7015693.1"/>
    <property type="molecule type" value="Genomic_DNA"/>
</dbReference>
<organism evidence="1 2">
    <name type="scientific">Populus alba x Populus x berolinensis</name>
    <dbReference type="NCBI Taxonomy" id="444605"/>
    <lineage>
        <taxon>Eukaryota</taxon>
        <taxon>Viridiplantae</taxon>
        <taxon>Streptophyta</taxon>
        <taxon>Embryophyta</taxon>
        <taxon>Tracheophyta</taxon>
        <taxon>Spermatophyta</taxon>
        <taxon>Magnoliopsida</taxon>
        <taxon>eudicotyledons</taxon>
        <taxon>Gunneridae</taxon>
        <taxon>Pentapetalae</taxon>
        <taxon>rosids</taxon>
        <taxon>fabids</taxon>
        <taxon>Malpighiales</taxon>
        <taxon>Salicaceae</taxon>
        <taxon>Saliceae</taxon>
        <taxon>Populus</taxon>
    </lineage>
</organism>
<dbReference type="AlphaFoldDB" id="A0AAD6RVQ9"/>
<reference evidence="1 2" key="1">
    <citation type="journal article" date="2023" name="Mol. Ecol. Resour.">
        <title>Chromosome-level genome assembly of a triploid poplar Populus alba 'Berolinensis'.</title>
        <authorList>
            <person name="Chen S."/>
            <person name="Yu Y."/>
            <person name="Wang X."/>
            <person name="Wang S."/>
            <person name="Zhang T."/>
            <person name="Zhou Y."/>
            <person name="He R."/>
            <person name="Meng N."/>
            <person name="Wang Y."/>
            <person name="Liu W."/>
            <person name="Liu Z."/>
            <person name="Liu J."/>
            <person name="Guo Q."/>
            <person name="Huang H."/>
            <person name="Sederoff R.R."/>
            <person name="Wang G."/>
            <person name="Qu G."/>
            <person name="Chen S."/>
        </authorList>
    </citation>
    <scope>NUCLEOTIDE SEQUENCE [LARGE SCALE GENOMIC DNA]</scope>
    <source>
        <strain evidence="1">SC-2020</strain>
    </source>
</reference>
<proteinExistence type="predicted"/>
<comment type="caution">
    <text evidence="1">The sequence shown here is derived from an EMBL/GenBank/DDBJ whole genome shotgun (WGS) entry which is preliminary data.</text>
</comment>
<dbReference type="PANTHER" id="PTHR45654:SF11">
    <property type="entry name" value="HOMEOBOX-LEUCINE ZIPPER PROTEIN HDG5"/>
    <property type="match status" value="1"/>
</dbReference>
<dbReference type="Proteomes" id="UP001164929">
    <property type="component" value="Chromosome 1"/>
</dbReference>
<dbReference type="InterPro" id="IPR042160">
    <property type="entry name" value="HD-Zip_IV"/>
</dbReference>
<protein>
    <submittedName>
        <fullName evidence="1">Uncharacterized protein</fullName>
    </submittedName>
</protein>
<keyword evidence="2" id="KW-1185">Reference proteome</keyword>
<name>A0AAD6RVQ9_9ROSI</name>
<dbReference type="PANTHER" id="PTHR45654">
    <property type="entry name" value="HOMEOBOX-LEUCINE ZIPPER PROTEIN MERISTEM L1"/>
    <property type="match status" value="1"/>
</dbReference>